<organism evidence="1 2">
    <name type="scientific">Camellia lanceoleosa</name>
    <dbReference type="NCBI Taxonomy" id="1840588"/>
    <lineage>
        <taxon>Eukaryota</taxon>
        <taxon>Viridiplantae</taxon>
        <taxon>Streptophyta</taxon>
        <taxon>Embryophyta</taxon>
        <taxon>Tracheophyta</taxon>
        <taxon>Spermatophyta</taxon>
        <taxon>Magnoliopsida</taxon>
        <taxon>eudicotyledons</taxon>
        <taxon>Gunneridae</taxon>
        <taxon>Pentapetalae</taxon>
        <taxon>asterids</taxon>
        <taxon>Ericales</taxon>
        <taxon>Theaceae</taxon>
        <taxon>Camellia</taxon>
    </lineage>
</organism>
<dbReference type="EMBL" id="CM045770">
    <property type="protein sequence ID" value="KAI7990969.1"/>
    <property type="molecule type" value="Genomic_DNA"/>
</dbReference>
<name>A0ACC0FQI6_9ERIC</name>
<keyword evidence="1" id="KW-0378">Hydrolase</keyword>
<reference evidence="1 2" key="1">
    <citation type="journal article" date="2022" name="Plant J.">
        <title>Chromosome-level genome of Camellia lanceoleosa provides a valuable resource for understanding genome evolution and self-incompatibility.</title>
        <authorList>
            <person name="Gong W."/>
            <person name="Xiao S."/>
            <person name="Wang L."/>
            <person name="Liao Z."/>
            <person name="Chang Y."/>
            <person name="Mo W."/>
            <person name="Hu G."/>
            <person name="Li W."/>
            <person name="Zhao G."/>
            <person name="Zhu H."/>
            <person name="Hu X."/>
            <person name="Ji K."/>
            <person name="Xiang X."/>
            <person name="Song Q."/>
            <person name="Yuan D."/>
            <person name="Jin S."/>
            <person name="Zhang L."/>
        </authorList>
    </citation>
    <scope>NUCLEOTIDE SEQUENCE [LARGE SCALE GENOMIC DNA]</scope>
    <source>
        <strain evidence="1">SQ_2022a</strain>
    </source>
</reference>
<accession>A0ACC0FQI6</accession>
<keyword evidence="2" id="KW-1185">Reference proteome</keyword>
<dbReference type="Proteomes" id="UP001060215">
    <property type="component" value="Chromosome 13"/>
</dbReference>
<proteinExistence type="predicted"/>
<keyword evidence="1" id="KW-0067">ATP-binding</keyword>
<evidence type="ECO:0000313" key="1">
    <source>
        <dbReference type="EMBL" id="KAI7990969.1"/>
    </source>
</evidence>
<comment type="caution">
    <text evidence="1">The sequence shown here is derived from an EMBL/GenBank/DDBJ whole genome shotgun (WGS) entry which is preliminary data.</text>
</comment>
<gene>
    <name evidence="1" type="ORF">LOK49_LG12G01940</name>
</gene>
<sequence length="408" mass="45241">MLPPNPMPSMPSSLPNHHHQHRKRFPLQLQNRSHQDWPKLADEMIGFSVPRKLEQEGHFFLAFLSPPPREAQSQTPQGLLLKNPSNLKDSSSGALVELGISVPTEIQSIGIPAVLEGKSVVLGSHTGSGKTLAYMLPLAQLLRQDEALYGMLMKPRRPQAVVLCPTRELSEQFIINNGGIDTEEDYPYRAVDGTCDQNRGRDKDCILVSFVRSNDSPRNCISSLLGDWHRINVALTHAKKKLIMVGSCKTLSKVPLLKLLIGKVEEQLGILSVSKKDLMHRELKRCSQARRQCQSQPERSARRELYPYMVGMENSMCVPGHMVNAIEGTSLTLASVDIMRKQSFMNAPTQIYGVGISLTPSDCIGGTPGFMTTQQSMIATHQIYGAVPSSFVDLNVQMDHNDYGGSFR</sequence>
<evidence type="ECO:0000313" key="2">
    <source>
        <dbReference type="Proteomes" id="UP001060215"/>
    </source>
</evidence>
<keyword evidence="1" id="KW-0547">Nucleotide-binding</keyword>
<protein>
    <submittedName>
        <fullName evidence="1">DEAD-box ATP-dependent RNA helicase 39</fullName>
    </submittedName>
</protein>
<keyword evidence="1" id="KW-0347">Helicase</keyword>